<feature type="compositionally biased region" description="Basic and acidic residues" evidence="1">
    <location>
        <begin position="119"/>
        <end position="129"/>
    </location>
</feature>
<feature type="compositionally biased region" description="Basic and acidic residues" evidence="1">
    <location>
        <begin position="89"/>
        <end position="109"/>
    </location>
</feature>
<evidence type="ECO:0000256" key="1">
    <source>
        <dbReference type="SAM" id="MobiDB-lite"/>
    </source>
</evidence>
<dbReference type="EMBL" id="JACEEZ010012877">
    <property type="protein sequence ID" value="KAG0720445.1"/>
    <property type="molecule type" value="Genomic_DNA"/>
</dbReference>
<evidence type="ECO:0000313" key="3">
    <source>
        <dbReference type="Proteomes" id="UP000770661"/>
    </source>
</evidence>
<dbReference type="AlphaFoldDB" id="A0A8J4Y3V0"/>
<keyword evidence="3" id="KW-1185">Reference proteome</keyword>
<proteinExistence type="predicted"/>
<reference evidence="2" key="1">
    <citation type="submission" date="2020-07" db="EMBL/GenBank/DDBJ databases">
        <title>The High-quality genome of the commercially important snow crab, Chionoecetes opilio.</title>
        <authorList>
            <person name="Jeong J.-H."/>
            <person name="Ryu S."/>
        </authorList>
    </citation>
    <scope>NUCLEOTIDE SEQUENCE</scope>
    <source>
        <strain evidence="2">MADBK_172401_WGS</strain>
        <tissue evidence="2">Digestive gland</tissue>
    </source>
</reference>
<feature type="region of interest" description="Disordered" evidence="1">
    <location>
        <begin position="72"/>
        <end position="206"/>
    </location>
</feature>
<accession>A0A8J4Y3V0</accession>
<gene>
    <name evidence="2" type="ORF">GWK47_048519</name>
</gene>
<protein>
    <submittedName>
        <fullName evidence="2">Uncharacterized protein</fullName>
    </submittedName>
</protein>
<feature type="compositionally biased region" description="Polar residues" evidence="1">
    <location>
        <begin position="188"/>
        <end position="197"/>
    </location>
</feature>
<organism evidence="2 3">
    <name type="scientific">Chionoecetes opilio</name>
    <name type="common">Atlantic snow crab</name>
    <name type="synonym">Cancer opilio</name>
    <dbReference type="NCBI Taxonomy" id="41210"/>
    <lineage>
        <taxon>Eukaryota</taxon>
        <taxon>Metazoa</taxon>
        <taxon>Ecdysozoa</taxon>
        <taxon>Arthropoda</taxon>
        <taxon>Crustacea</taxon>
        <taxon>Multicrustacea</taxon>
        <taxon>Malacostraca</taxon>
        <taxon>Eumalacostraca</taxon>
        <taxon>Eucarida</taxon>
        <taxon>Decapoda</taxon>
        <taxon>Pleocyemata</taxon>
        <taxon>Brachyura</taxon>
        <taxon>Eubrachyura</taxon>
        <taxon>Majoidea</taxon>
        <taxon>Majidae</taxon>
        <taxon>Chionoecetes</taxon>
    </lineage>
</organism>
<dbReference type="OrthoDB" id="18896at2759"/>
<name>A0A8J4Y3V0_CHIOP</name>
<dbReference type="Proteomes" id="UP000770661">
    <property type="component" value="Unassembled WGS sequence"/>
</dbReference>
<evidence type="ECO:0000313" key="2">
    <source>
        <dbReference type="EMBL" id="KAG0720445.1"/>
    </source>
</evidence>
<feature type="compositionally biased region" description="Polar residues" evidence="1">
    <location>
        <begin position="74"/>
        <end position="86"/>
    </location>
</feature>
<sequence>MCPMTGMSAHQACWSGHASALGVSQLSLARLSTMGKGGTLPRHLKISSTTINGISPKANKKDKGLTRLLRRESFSSASQREPSTQWFDCRSDVHSSPHHTIPENHREHSSASLTSMRPKRTELDVERLFTARPRSLTLTPPTPSTPSPSIGSRESLHTPTGSILEEDDRPPLPVKQRDQDGESLYRLSASSLPNTNKASHHPMSCC</sequence>
<comment type="caution">
    <text evidence="2">The sequence shown here is derived from an EMBL/GenBank/DDBJ whole genome shotgun (WGS) entry which is preliminary data.</text>
</comment>